<proteinExistence type="predicted"/>
<organism evidence="1 2">
    <name type="scientific">Cinara cedri</name>
    <dbReference type="NCBI Taxonomy" id="506608"/>
    <lineage>
        <taxon>Eukaryota</taxon>
        <taxon>Metazoa</taxon>
        <taxon>Ecdysozoa</taxon>
        <taxon>Arthropoda</taxon>
        <taxon>Hexapoda</taxon>
        <taxon>Insecta</taxon>
        <taxon>Pterygota</taxon>
        <taxon>Neoptera</taxon>
        <taxon>Paraneoptera</taxon>
        <taxon>Hemiptera</taxon>
        <taxon>Sternorrhyncha</taxon>
        <taxon>Aphidomorpha</taxon>
        <taxon>Aphidoidea</taxon>
        <taxon>Aphididae</taxon>
        <taxon>Lachninae</taxon>
        <taxon>Cinara</taxon>
    </lineage>
</organism>
<name>A0A5E4NMR6_9HEMI</name>
<gene>
    <name evidence="1" type="ORF">CINCED_3A007612</name>
</gene>
<dbReference type="Proteomes" id="UP000325440">
    <property type="component" value="Unassembled WGS sequence"/>
</dbReference>
<sequence>MVVDIPVVDGLQILKVNAGELDVDIEIVKMGFDDLVVDPQRDMPQVIVEEVVDVHGNVPVGFVDMPPLINYMSYIKLNNYLFFNGFKFVVKNYYFKFQFE</sequence>
<accession>A0A5E4NMR6</accession>
<evidence type="ECO:0000313" key="2">
    <source>
        <dbReference type="Proteomes" id="UP000325440"/>
    </source>
</evidence>
<evidence type="ECO:0000313" key="1">
    <source>
        <dbReference type="EMBL" id="VVC46252.1"/>
    </source>
</evidence>
<dbReference type="EMBL" id="CABPRJ010002453">
    <property type="protein sequence ID" value="VVC46252.1"/>
    <property type="molecule type" value="Genomic_DNA"/>
</dbReference>
<keyword evidence="2" id="KW-1185">Reference proteome</keyword>
<dbReference type="AlphaFoldDB" id="A0A5E4NMR6"/>
<reference evidence="1 2" key="1">
    <citation type="submission" date="2019-08" db="EMBL/GenBank/DDBJ databases">
        <authorList>
            <person name="Alioto T."/>
            <person name="Alioto T."/>
            <person name="Gomez Garrido J."/>
        </authorList>
    </citation>
    <scope>NUCLEOTIDE SEQUENCE [LARGE SCALE GENOMIC DNA]</scope>
</reference>
<protein>
    <submittedName>
        <fullName evidence="1">Uncharacterized protein</fullName>
    </submittedName>
</protein>